<sequence>MSKLDDLNDLELKKKLENLVEELKDIENERSFLFKQSGMHVSSSKIAAQMADFDTEAQTVTERIAECIEEIKHRGL</sequence>
<dbReference type="RefSeq" id="WP_050741043.1">
    <property type="nucleotide sequence ID" value="NZ_LGYO01000036.1"/>
</dbReference>
<dbReference type="AlphaFoldDB" id="A0A0L6TZT5"/>
<accession>A0A0L6TZT5</accession>
<evidence type="ECO:0000313" key="2">
    <source>
        <dbReference type="EMBL" id="KNZ41080.1"/>
    </source>
</evidence>
<name>A0A0L6TZT5_9FIRM</name>
<feature type="coiled-coil region" evidence="1">
    <location>
        <begin position="9"/>
        <end position="36"/>
    </location>
</feature>
<comment type="caution">
    <text evidence="2">The sequence shown here is derived from an EMBL/GenBank/DDBJ whole genome shotgun (WGS) entry which is preliminary data.</text>
</comment>
<keyword evidence="1" id="KW-0175">Coiled coil</keyword>
<dbReference type="EMBL" id="LGYO01000036">
    <property type="protein sequence ID" value="KNZ41080.1"/>
    <property type="molecule type" value="Genomic_DNA"/>
</dbReference>
<proteinExistence type="predicted"/>
<organism evidence="2 3">
    <name type="scientific">Acetobacterium bakii</name>
    <dbReference type="NCBI Taxonomy" id="52689"/>
    <lineage>
        <taxon>Bacteria</taxon>
        <taxon>Bacillati</taxon>
        <taxon>Bacillota</taxon>
        <taxon>Clostridia</taxon>
        <taxon>Eubacteriales</taxon>
        <taxon>Eubacteriaceae</taxon>
        <taxon>Acetobacterium</taxon>
    </lineage>
</organism>
<dbReference type="Proteomes" id="UP000036873">
    <property type="component" value="Unassembled WGS sequence"/>
</dbReference>
<evidence type="ECO:0000313" key="3">
    <source>
        <dbReference type="Proteomes" id="UP000036873"/>
    </source>
</evidence>
<protein>
    <submittedName>
        <fullName evidence="2">Uncharacterized protein</fullName>
    </submittedName>
</protein>
<reference evidence="3" key="1">
    <citation type="submission" date="2015-07" db="EMBL/GenBank/DDBJ databases">
        <title>Draft genome sequence of Acetobacterium bakii DSM 8293, a potential psychrophilic chemical producer through syngas fermentation.</title>
        <authorList>
            <person name="Song Y."/>
            <person name="Hwang S."/>
            <person name="Cho B.-K."/>
        </authorList>
    </citation>
    <scope>NUCLEOTIDE SEQUENCE [LARGE SCALE GENOMIC DNA]</scope>
    <source>
        <strain evidence="3">DSM 8239</strain>
    </source>
</reference>
<keyword evidence="3" id="KW-1185">Reference proteome</keyword>
<evidence type="ECO:0000256" key="1">
    <source>
        <dbReference type="SAM" id="Coils"/>
    </source>
</evidence>
<dbReference type="OrthoDB" id="1778866at2"/>
<gene>
    <name evidence="2" type="ORF">AKG39_14070</name>
</gene>